<comment type="caution">
    <text evidence="3">The sequence shown here is derived from an EMBL/GenBank/DDBJ whole genome shotgun (WGS) entry which is preliminary data.</text>
</comment>
<proteinExistence type="predicted"/>
<feature type="compositionally biased region" description="Pro residues" evidence="2">
    <location>
        <begin position="148"/>
        <end position="160"/>
    </location>
</feature>
<reference evidence="3" key="1">
    <citation type="submission" date="2023-02" db="EMBL/GenBank/DDBJ databases">
        <title>Kitasatospora phosalacinea NBRC 14627.</title>
        <authorList>
            <person name="Ichikawa N."/>
            <person name="Sato H."/>
            <person name="Tonouchi N."/>
        </authorList>
    </citation>
    <scope>NUCLEOTIDE SEQUENCE</scope>
    <source>
        <strain evidence="3">NBRC 14627</strain>
    </source>
</reference>
<keyword evidence="1" id="KW-0802">TPR repeat</keyword>
<dbReference type="AlphaFoldDB" id="A0A9W6QCN5"/>
<sequence>MTSPRRPNDSLRALLAEARWSAADLATEVNRAGWESGRPLGFDRSTVAHWLSGTRPRGTTPQLITEALSRRLGRVVTLAEAGLDRTAPAVPALPAAPARPVELTLRQLAQSSRRASRQTEEPAAYSVALLDLPSLAPADGTDAAHVPGPRPAPPATPPSHRPVERHEVEAVETLAQLFHSCDITFGGGHSRTALAGYLSADLGPKLRRPAPPALRRRLLTAACRLAYLCAFMHFDDNLQVLAQRYYLVALGLAAENNSPLDYAIALRGLSVQADALGHSAEATTLAERALETLRHDPLRQAFVHGQLAVAQAHRHARTEALRSLDAADDLLDGRNNAADEVVGRYHRGALLRQRATVLEALGDPAGALTALGRSLRFRPQEEHRSRAVVLADLGRLHLQAGHLTEAVDSWHRLLDEYPPLHSRRVDRALTAVRGQLRPYADDARVRGLLHRLAGPRVPLQHQP</sequence>
<dbReference type="RefSeq" id="WP_285739356.1">
    <property type="nucleotide sequence ID" value="NZ_BSSA01000027.1"/>
</dbReference>
<feature type="compositionally biased region" description="Low complexity" evidence="2">
    <location>
        <begin position="138"/>
        <end position="147"/>
    </location>
</feature>
<dbReference type="Proteomes" id="UP001165041">
    <property type="component" value="Unassembled WGS sequence"/>
</dbReference>
<feature type="repeat" description="TPR" evidence="1">
    <location>
        <begin position="387"/>
        <end position="420"/>
    </location>
</feature>
<feature type="region of interest" description="Disordered" evidence="2">
    <location>
        <begin position="138"/>
        <end position="163"/>
    </location>
</feature>
<evidence type="ECO:0000313" key="3">
    <source>
        <dbReference type="EMBL" id="GLW73724.1"/>
    </source>
</evidence>
<accession>A0A9W6QCN5</accession>
<name>A0A9W6QCN5_9ACTN</name>
<evidence type="ECO:0000256" key="1">
    <source>
        <dbReference type="PROSITE-ProRule" id="PRU00339"/>
    </source>
</evidence>
<protein>
    <submittedName>
        <fullName evidence="3">Tat pathway signal protein</fullName>
    </submittedName>
</protein>
<dbReference type="InterPro" id="IPR019734">
    <property type="entry name" value="TPR_rpt"/>
</dbReference>
<dbReference type="InterPro" id="IPR011990">
    <property type="entry name" value="TPR-like_helical_dom_sf"/>
</dbReference>
<dbReference type="EMBL" id="BSSA01000027">
    <property type="protein sequence ID" value="GLW73724.1"/>
    <property type="molecule type" value="Genomic_DNA"/>
</dbReference>
<dbReference type="Gene3D" id="1.25.40.10">
    <property type="entry name" value="Tetratricopeptide repeat domain"/>
    <property type="match status" value="1"/>
</dbReference>
<dbReference type="PROSITE" id="PS50005">
    <property type="entry name" value="TPR"/>
    <property type="match status" value="1"/>
</dbReference>
<organism evidence="3 4">
    <name type="scientific">Kitasatospora phosalacinea</name>
    <dbReference type="NCBI Taxonomy" id="2065"/>
    <lineage>
        <taxon>Bacteria</taxon>
        <taxon>Bacillati</taxon>
        <taxon>Actinomycetota</taxon>
        <taxon>Actinomycetes</taxon>
        <taxon>Kitasatosporales</taxon>
        <taxon>Streptomycetaceae</taxon>
        <taxon>Kitasatospora</taxon>
    </lineage>
</organism>
<evidence type="ECO:0000256" key="2">
    <source>
        <dbReference type="SAM" id="MobiDB-lite"/>
    </source>
</evidence>
<gene>
    <name evidence="3" type="ORF">Kpho02_60220</name>
</gene>
<evidence type="ECO:0000313" key="4">
    <source>
        <dbReference type="Proteomes" id="UP001165041"/>
    </source>
</evidence>
<dbReference type="SUPFAM" id="SSF48452">
    <property type="entry name" value="TPR-like"/>
    <property type="match status" value="1"/>
</dbReference>